<dbReference type="KEGG" id="aal:EP13_08295"/>
<protein>
    <submittedName>
        <fullName evidence="2">Polyketide cyclase</fullName>
    </submittedName>
</protein>
<dbReference type="SUPFAM" id="SSF55961">
    <property type="entry name" value="Bet v1-like"/>
    <property type="match status" value="1"/>
</dbReference>
<keyword evidence="1" id="KW-1133">Transmembrane helix</keyword>
<dbReference type="AlphaFoldDB" id="A0A075NYS0"/>
<dbReference type="InterPro" id="IPR019587">
    <property type="entry name" value="Polyketide_cyclase/dehydratase"/>
</dbReference>
<feature type="transmembrane region" description="Helical" evidence="1">
    <location>
        <begin position="7"/>
        <end position="25"/>
    </location>
</feature>
<keyword evidence="1" id="KW-0472">Membrane</keyword>
<dbReference type="KEGG" id="aaus:EP12_08475"/>
<dbReference type="eggNOG" id="COG3832">
    <property type="taxonomic scope" value="Bacteria"/>
</dbReference>
<gene>
    <name evidence="3" type="ORF">DEB45_12740</name>
    <name evidence="2" type="ORF">EP13_08295</name>
</gene>
<evidence type="ECO:0000313" key="5">
    <source>
        <dbReference type="Proteomes" id="UP000264779"/>
    </source>
</evidence>
<dbReference type="OrthoDB" id="9807923at2"/>
<dbReference type="PATRIC" id="fig|589873.4.peg.1838"/>
<evidence type="ECO:0000256" key="1">
    <source>
        <dbReference type="SAM" id="Phobius"/>
    </source>
</evidence>
<dbReference type="Proteomes" id="UP000056090">
    <property type="component" value="Chromosome"/>
</dbReference>
<dbReference type="InterPro" id="IPR023393">
    <property type="entry name" value="START-like_dom_sf"/>
</dbReference>
<dbReference type="Gene3D" id="3.30.530.20">
    <property type="match status" value="1"/>
</dbReference>
<dbReference type="EMBL" id="CP008849">
    <property type="protein sequence ID" value="AIF98683.1"/>
    <property type="molecule type" value="Genomic_DNA"/>
</dbReference>
<dbReference type="Pfam" id="PF10604">
    <property type="entry name" value="Polyketide_cyc2"/>
    <property type="match status" value="1"/>
</dbReference>
<proteinExistence type="predicted"/>
<evidence type="ECO:0000313" key="2">
    <source>
        <dbReference type="EMBL" id="AIF98683.1"/>
    </source>
</evidence>
<dbReference type="Proteomes" id="UP000264779">
    <property type="component" value="Unassembled WGS sequence"/>
</dbReference>
<dbReference type="GeneID" id="78254912"/>
<dbReference type="EMBL" id="DONK01000195">
    <property type="protein sequence ID" value="HBU52119.1"/>
    <property type="molecule type" value="Genomic_DNA"/>
</dbReference>
<dbReference type="RefSeq" id="WP_044056850.1">
    <property type="nucleotide sequence ID" value="NZ_CAJXAX010000023.1"/>
</dbReference>
<evidence type="ECO:0000313" key="3">
    <source>
        <dbReference type="EMBL" id="HBU52119.1"/>
    </source>
</evidence>
<keyword evidence="4" id="KW-1185">Reference proteome</keyword>
<dbReference type="CDD" id="cd07818">
    <property type="entry name" value="SRPBCC_1"/>
    <property type="match status" value="1"/>
</dbReference>
<evidence type="ECO:0000313" key="4">
    <source>
        <dbReference type="Proteomes" id="UP000056090"/>
    </source>
</evidence>
<accession>A0A075NYS0</accession>
<organism evidence="2 4">
    <name type="scientific">Alteromonas australica</name>
    <dbReference type="NCBI Taxonomy" id="589873"/>
    <lineage>
        <taxon>Bacteria</taxon>
        <taxon>Pseudomonadati</taxon>
        <taxon>Pseudomonadota</taxon>
        <taxon>Gammaproteobacteria</taxon>
        <taxon>Alteromonadales</taxon>
        <taxon>Alteromonadaceae</taxon>
        <taxon>Alteromonas/Salinimonas group</taxon>
        <taxon>Alteromonas</taxon>
    </lineage>
</organism>
<name>A0A075NYS0_9ALTE</name>
<reference evidence="2 4" key="1">
    <citation type="submission" date="2014-06" db="EMBL/GenBank/DDBJ databases">
        <title>Genomes of Alteromonas australica, a world apart.</title>
        <authorList>
            <person name="Gonzaga A."/>
            <person name="Lopez-Perez M."/>
            <person name="Rodriguez-Valera F."/>
        </authorList>
    </citation>
    <scope>NUCLEOTIDE SEQUENCE [LARGE SCALE GENOMIC DNA]</scope>
    <source>
        <strain evidence="2 4">H 17</strain>
    </source>
</reference>
<reference evidence="3 5" key="2">
    <citation type="journal article" date="2018" name="Nat. Biotechnol.">
        <title>A standardized bacterial taxonomy based on genome phylogeny substantially revises the tree of life.</title>
        <authorList>
            <person name="Parks D.H."/>
            <person name="Chuvochina M."/>
            <person name="Waite D.W."/>
            <person name="Rinke C."/>
            <person name="Skarshewski A."/>
            <person name="Chaumeil P.A."/>
            <person name="Hugenholtz P."/>
        </authorList>
    </citation>
    <scope>NUCLEOTIDE SEQUENCE [LARGE SCALE GENOMIC DNA]</scope>
    <source>
        <strain evidence="3">UBA11621</strain>
    </source>
</reference>
<sequence>MAFLKKLLIGIGALIVIVCVIGFFLPSEYSVERRILIKANPSEVYPEVVDLKAWQKWGVWFKRDPNMVIDYSGPDRAIGMRSVWQSATEGNGEMEITQLVHNKNVEYRLYFPDFDMGSTGSVSLTPTEEGTLVTWTDEGEVGMNPVDRYFVLMIDGLIGPDFEMGLENLKTVIENQS</sequence>
<keyword evidence="1" id="KW-0812">Transmembrane</keyword>